<dbReference type="EMBL" id="VRMN01000010">
    <property type="protein sequence ID" value="KAA8492096.1"/>
    <property type="molecule type" value="Genomic_DNA"/>
</dbReference>
<accession>A0A5J4YL01</accession>
<comment type="caution">
    <text evidence="1">The sequence shown here is derived from an EMBL/GenBank/DDBJ whole genome shotgun (WGS) entry which is preliminary data.</text>
</comment>
<evidence type="ECO:0000313" key="1">
    <source>
        <dbReference type="EMBL" id="KAA8492096.1"/>
    </source>
</evidence>
<evidence type="ECO:0000313" key="2">
    <source>
        <dbReference type="Proteomes" id="UP000324585"/>
    </source>
</evidence>
<dbReference type="PANTHER" id="PTHR31362:SF0">
    <property type="entry name" value="EXOSTOSIN DOMAIN-CONTAINING PROTEIN-RELATED"/>
    <property type="match status" value="1"/>
</dbReference>
<dbReference type="GO" id="GO:0016740">
    <property type="term" value="F:transferase activity"/>
    <property type="evidence" value="ECO:0007669"/>
    <property type="project" value="UniProtKB-KW"/>
</dbReference>
<dbReference type="Pfam" id="PF03385">
    <property type="entry name" value="STELLO"/>
    <property type="match status" value="1"/>
</dbReference>
<dbReference type="OMA" id="HIWPRGF"/>
<proteinExistence type="predicted"/>
<gene>
    <name evidence="1" type="ORF">FVE85_3534</name>
</gene>
<dbReference type="Proteomes" id="UP000324585">
    <property type="component" value="Unassembled WGS sequence"/>
</dbReference>
<dbReference type="AlphaFoldDB" id="A0A5J4YL01"/>
<keyword evidence="1" id="KW-0808">Transferase</keyword>
<name>A0A5J4YL01_PORPP</name>
<dbReference type="InterPro" id="IPR005049">
    <property type="entry name" value="STL-like"/>
</dbReference>
<sequence length="516" mass="58257">MTGQGSVAGGTSGYAQRVSAFSVGFLSTLLAIFALHTVRDAPTAPGHVSSVFVERLSASNHVQGASFQAARVRTFTHWDALDAIRPRRRTPSASREIEPACSRWAVITSIFKPTVLVYQLAALSVSDGWCTVVVGDKKSPRSYLPHDFDGRVVYLSPDDQLALPFRSVASTPWNHFGRKNLGFLYAVWRGAKVIYDTDDDNRLRTRDECWEKQCFRFLNATALLSAQRKMNRLHQLKPPGGGTAKVTNPYLYFGAKTVPELDGLPASRAHRDALMRLAANALDPDPDSADFIWPRGYPLTEILNDEARTRPRDRKTERTRIRLRDVAVFQSLADHDPDVDAVYRLTRARPVEFRGNRTVTVIPAGVMSPYNAQATLFRHSAFWSLYLPTTVPGRVSDIWRSYFGQRLLWDTGMYVAFTKPWVVQYRNEHDFMKDLEAERLLYTHADALVNALNDWTCLLDRLSSCLDLLYISMYELGMIELGDVMQNHKFLTDLAEVGYEFPRLTAQARGAGTRKR</sequence>
<protein>
    <submittedName>
        <fullName evidence="1">Putative glycosyltransferase STELLO1</fullName>
    </submittedName>
</protein>
<dbReference type="PANTHER" id="PTHR31362">
    <property type="entry name" value="GLYCOSYLTRANSFERASE STELLO1-RELATED"/>
    <property type="match status" value="1"/>
</dbReference>
<organism evidence="1 2">
    <name type="scientific">Porphyridium purpureum</name>
    <name type="common">Red alga</name>
    <name type="synonym">Porphyridium cruentum</name>
    <dbReference type="NCBI Taxonomy" id="35688"/>
    <lineage>
        <taxon>Eukaryota</taxon>
        <taxon>Rhodophyta</taxon>
        <taxon>Bangiophyceae</taxon>
        <taxon>Porphyridiales</taxon>
        <taxon>Porphyridiaceae</taxon>
        <taxon>Porphyridium</taxon>
    </lineage>
</organism>
<reference evidence="2" key="1">
    <citation type="journal article" date="2019" name="Nat. Commun.">
        <title>Expansion of phycobilisome linker gene families in mesophilic red algae.</title>
        <authorList>
            <person name="Lee J."/>
            <person name="Kim D."/>
            <person name="Bhattacharya D."/>
            <person name="Yoon H.S."/>
        </authorList>
    </citation>
    <scope>NUCLEOTIDE SEQUENCE [LARGE SCALE GENOMIC DNA]</scope>
    <source>
        <strain evidence="2">CCMP 1328</strain>
    </source>
</reference>
<keyword evidence="2" id="KW-1185">Reference proteome</keyword>
<dbReference type="OrthoDB" id="6083607at2759"/>